<accession>A0A0R3SM46</accession>
<evidence type="ECO:0000313" key="2">
    <source>
        <dbReference type="Proteomes" id="UP000274504"/>
    </source>
</evidence>
<gene>
    <name evidence="1" type="ORF">HDID_LOCUS6009</name>
</gene>
<dbReference type="EMBL" id="UYSG01003961">
    <property type="protein sequence ID" value="VDL58327.1"/>
    <property type="molecule type" value="Genomic_DNA"/>
</dbReference>
<reference evidence="3" key="1">
    <citation type="submission" date="2017-02" db="UniProtKB">
        <authorList>
            <consortium name="WormBaseParasite"/>
        </authorList>
    </citation>
    <scope>IDENTIFICATION</scope>
</reference>
<reference evidence="1 2" key="2">
    <citation type="submission" date="2018-11" db="EMBL/GenBank/DDBJ databases">
        <authorList>
            <consortium name="Pathogen Informatics"/>
        </authorList>
    </citation>
    <scope>NUCLEOTIDE SEQUENCE [LARGE SCALE GENOMIC DNA]</scope>
</reference>
<dbReference type="Proteomes" id="UP000274504">
    <property type="component" value="Unassembled WGS sequence"/>
</dbReference>
<evidence type="ECO:0000313" key="1">
    <source>
        <dbReference type="EMBL" id="VDL58327.1"/>
    </source>
</evidence>
<organism evidence="3">
    <name type="scientific">Hymenolepis diminuta</name>
    <name type="common">Rat tapeworm</name>
    <dbReference type="NCBI Taxonomy" id="6216"/>
    <lineage>
        <taxon>Eukaryota</taxon>
        <taxon>Metazoa</taxon>
        <taxon>Spiralia</taxon>
        <taxon>Lophotrochozoa</taxon>
        <taxon>Platyhelminthes</taxon>
        <taxon>Cestoda</taxon>
        <taxon>Eucestoda</taxon>
        <taxon>Cyclophyllidea</taxon>
        <taxon>Hymenolepididae</taxon>
        <taxon>Hymenolepis</taxon>
    </lineage>
</organism>
<protein>
    <submittedName>
        <fullName evidence="3">Helitron_like_N domain-containing protein</fullName>
    </submittedName>
</protein>
<dbReference type="OrthoDB" id="6287158at2759"/>
<dbReference type="WBParaSite" id="HDID_0000601101-mRNA-1">
    <property type="protein sequence ID" value="HDID_0000601101-mRNA-1"/>
    <property type="gene ID" value="HDID_0000601101"/>
</dbReference>
<dbReference type="STRING" id="6216.A0A0R3SM46"/>
<sequence>MSNPRLRSLPKDPNSIFTSGNKINAVEFANFVVRTIRNPACQRALNFYPLTKVDSDANLLRAVNNEICSGCLFGIYSESPFLRPVMILRETQFAYPFNTSPHFSDSEGLIRQLKDIADAKCNPHAFPILCANPCKFNASNMGFTTDYMTHSFNLELDTNLLHYLSEQCKTEANLKGDQYRVVLRLGWATTPLVAAKTESNARRLLTADQLPRSLTIKVGRKPVSLPDPAFHGGQ</sequence>
<evidence type="ECO:0000313" key="3">
    <source>
        <dbReference type="WBParaSite" id="HDID_0000601101-mRNA-1"/>
    </source>
</evidence>
<name>A0A0R3SM46_HYMDI</name>
<dbReference type="AlphaFoldDB" id="A0A0R3SM46"/>
<proteinExistence type="predicted"/>